<dbReference type="GO" id="GO:0006401">
    <property type="term" value="P:RNA catabolic process"/>
    <property type="evidence" value="ECO:0007669"/>
    <property type="project" value="InterPro"/>
</dbReference>
<dbReference type="OrthoDB" id="6222486at2759"/>
<accession>A0A8H3FVH2</accession>
<gene>
    <name evidence="1" type="ORF">HETSPECPRED_006754</name>
</gene>
<evidence type="ECO:0000313" key="2">
    <source>
        <dbReference type="Proteomes" id="UP000664521"/>
    </source>
</evidence>
<protein>
    <submittedName>
        <fullName evidence="1">Uncharacterized protein</fullName>
    </submittedName>
</protein>
<sequence>MIALNTSEAGGPVPKCTPNLLPCRIQQDGHAAAKPRYWAPCIAKDGRPEAYFRGRRLEGKEVRIPVGFRGLVVVEGKKTYTCNRVIERQAASDEKSEMDGIDTNGALDDVAAFDEVIVWGHDTVAGTDNSFVRCIDEWVTFAEHMHNSKPSV</sequence>
<dbReference type="Proteomes" id="UP000664521">
    <property type="component" value="Unassembled WGS sequence"/>
</dbReference>
<dbReference type="EMBL" id="CAJPDS010000047">
    <property type="protein sequence ID" value="CAF9928146.1"/>
    <property type="molecule type" value="Genomic_DNA"/>
</dbReference>
<dbReference type="Pfam" id="PF08615">
    <property type="entry name" value="RNase_H2_suC"/>
    <property type="match status" value="1"/>
</dbReference>
<dbReference type="InterPro" id="IPR013924">
    <property type="entry name" value="RNase_H2_suC"/>
</dbReference>
<dbReference type="Gene3D" id="2.40.128.680">
    <property type="match status" value="1"/>
</dbReference>
<reference evidence="1" key="1">
    <citation type="submission" date="2021-03" db="EMBL/GenBank/DDBJ databases">
        <authorList>
            <person name="Tagirdzhanova G."/>
        </authorList>
    </citation>
    <scope>NUCLEOTIDE SEQUENCE</scope>
</reference>
<dbReference type="AlphaFoldDB" id="A0A8H3FVH2"/>
<dbReference type="PANTHER" id="PTHR47204">
    <property type="entry name" value="OS02G0168900 PROTEIN"/>
    <property type="match status" value="1"/>
</dbReference>
<dbReference type="CDD" id="cd09271">
    <property type="entry name" value="RNase_H2-C"/>
    <property type="match status" value="1"/>
</dbReference>
<name>A0A8H3FVH2_9LECA</name>
<keyword evidence="2" id="KW-1185">Reference proteome</keyword>
<dbReference type="PANTHER" id="PTHR47204:SF1">
    <property type="entry name" value="RIBONUCLEASE H2 SUBUNIT C"/>
    <property type="match status" value="1"/>
</dbReference>
<proteinExistence type="predicted"/>
<dbReference type="GO" id="GO:0032299">
    <property type="term" value="C:ribonuclease H2 complex"/>
    <property type="evidence" value="ECO:0007669"/>
    <property type="project" value="InterPro"/>
</dbReference>
<comment type="caution">
    <text evidence="1">The sequence shown here is derived from an EMBL/GenBank/DDBJ whole genome shotgun (WGS) entry which is preliminary data.</text>
</comment>
<evidence type="ECO:0000313" key="1">
    <source>
        <dbReference type="EMBL" id="CAF9928146.1"/>
    </source>
</evidence>
<organism evidence="1 2">
    <name type="scientific">Heterodermia speciosa</name>
    <dbReference type="NCBI Taxonomy" id="116794"/>
    <lineage>
        <taxon>Eukaryota</taxon>
        <taxon>Fungi</taxon>
        <taxon>Dikarya</taxon>
        <taxon>Ascomycota</taxon>
        <taxon>Pezizomycotina</taxon>
        <taxon>Lecanoromycetes</taxon>
        <taxon>OSLEUM clade</taxon>
        <taxon>Lecanoromycetidae</taxon>
        <taxon>Caliciales</taxon>
        <taxon>Physciaceae</taxon>
        <taxon>Heterodermia</taxon>
    </lineage>
</organism>